<dbReference type="InParanoid" id="A0A3P7EH25"/>
<evidence type="ECO:0000313" key="2">
    <source>
        <dbReference type="EMBL" id="VDM15489.1"/>
    </source>
</evidence>
<accession>A0A3P7EH25</accession>
<name>A0A3P7EH25_WUCBA</name>
<evidence type="ECO:0000313" key="3">
    <source>
        <dbReference type="Proteomes" id="UP000270924"/>
    </source>
</evidence>
<protein>
    <submittedName>
        <fullName evidence="2">Uncharacterized protein</fullName>
    </submittedName>
</protein>
<evidence type="ECO:0000256" key="1">
    <source>
        <dbReference type="SAM" id="Phobius"/>
    </source>
</evidence>
<keyword evidence="3" id="KW-1185">Reference proteome</keyword>
<keyword evidence="1" id="KW-0472">Membrane</keyword>
<dbReference type="EMBL" id="UYWW01007932">
    <property type="protein sequence ID" value="VDM15489.1"/>
    <property type="molecule type" value="Genomic_DNA"/>
</dbReference>
<keyword evidence="1" id="KW-0812">Transmembrane</keyword>
<reference evidence="2 3" key="1">
    <citation type="submission" date="2018-11" db="EMBL/GenBank/DDBJ databases">
        <authorList>
            <consortium name="Pathogen Informatics"/>
        </authorList>
    </citation>
    <scope>NUCLEOTIDE SEQUENCE [LARGE SCALE GENOMIC DNA]</scope>
</reference>
<keyword evidence="1" id="KW-1133">Transmembrane helix</keyword>
<dbReference type="OrthoDB" id="10580751at2759"/>
<feature type="transmembrane region" description="Helical" evidence="1">
    <location>
        <begin position="27"/>
        <end position="46"/>
    </location>
</feature>
<organism evidence="2 3">
    <name type="scientific">Wuchereria bancrofti</name>
    <dbReference type="NCBI Taxonomy" id="6293"/>
    <lineage>
        <taxon>Eukaryota</taxon>
        <taxon>Metazoa</taxon>
        <taxon>Ecdysozoa</taxon>
        <taxon>Nematoda</taxon>
        <taxon>Chromadorea</taxon>
        <taxon>Rhabditida</taxon>
        <taxon>Spirurina</taxon>
        <taxon>Spiruromorpha</taxon>
        <taxon>Filarioidea</taxon>
        <taxon>Onchocercidae</taxon>
        <taxon>Wuchereria</taxon>
    </lineage>
</organism>
<proteinExistence type="predicted"/>
<sequence>MKVQRIEVTTDSHVTSTFHTIHLFVDYYVAFMAQSALMSCTILYFLPNYILARCLDKLINDMYRAGVMIDSQLFLSFQKPTCKPLRAISIV</sequence>
<dbReference type="AlphaFoldDB" id="A0A3P7EH25"/>
<gene>
    <name evidence="2" type="ORF">WBA_LOCUS8875</name>
</gene>
<dbReference type="Proteomes" id="UP000270924">
    <property type="component" value="Unassembled WGS sequence"/>
</dbReference>